<organism evidence="1 2">
    <name type="scientific">Pisolithus microcarpus 441</name>
    <dbReference type="NCBI Taxonomy" id="765257"/>
    <lineage>
        <taxon>Eukaryota</taxon>
        <taxon>Fungi</taxon>
        <taxon>Dikarya</taxon>
        <taxon>Basidiomycota</taxon>
        <taxon>Agaricomycotina</taxon>
        <taxon>Agaricomycetes</taxon>
        <taxon>Agaricomycetidae</taxon>
        <taxon>Boletales</taxon>
        <taxon>Sclerodermatineae</taxon>
        <taxon>Pisolithaceae</taxon>
        <taxon>Pisolithus</taxon>
    </lineage>
</organism>
<dbReference type="OrthoDB" id="2685635at2759"/>
<sequence length="301" mass="33186">MTPNPPTSPSVGTAHERLLHSGSYLGDASICANFQWLHEGRGHMLVHVPEAASEVIPLSLPKDPAILSAIVRIDRDDFWLMADGGYHGPNKVCKDILDVKPSCALSDPGFEPVMSDFPIVLQTLEQFTQRCVTLGFSSGKSFFSIDHNGLSCFKLRHKLFEVHSHRPGTSHSLLAGEPFSFEHWPLTKERNHAELLALKNTYRILPPTDYISRLPLPAYNVTGDLIQPSAYRHSLQGAVAEIHFNLLHWGIGGAKHNVYGGRIVLICVLVPPTPQSTAGKKRGLPLHLDTDVTPSYKCARI</sequence>
<dbReference type="Proteomes" id="UP000054018">
    <property type="component" value="Unassembled WGS sequence"/>
</dbReference>
<accession>A0A0C9YVM0</accession>
<evidence type="ECO:0000313" key="2">
    <source>
        <dbReference type="Proteomes" id="UP000054018"/>
    </source>
</evidence>
<reference evidence="2" key="2">
    <citation type="submission" date="2015-01" db="EMBL/GenBank/DDBJ databases">
        <title>Evolutionary Origins and Diversification of the Mycorrhizal Mutualists.</title>
        <authorList>
            <consortium name="DOE Joint Genome Institute"/>
            <consortium name="Mycorrhizal Genomics Consortium"/>
            <person name="Kohler A."/>
            <person name="Kuo A."/>
            <person name="Nagy L.G."/>
            <person name="Floudas D."/>
            <person name="Copeland A."/>
            <person name="Barry K.W."/>
            <person name="Cichocki N."/>
            <person name="Veneault-Fourrey C."/>
            <person name="LaButti K."/>
            <person name="Lindquist E.A."/>
            <person name="Lipzen A."/>
            <person name="Lundell T."/>
            <person name="Morin E."/>
            <person name="Murat C."/>
            <person name="Riley R."/>
            <person name="Ohm R."/>
            <person name="Sun H."/>
            <person name="Tunlid A."/>
            <person name="Henrissat B."/>
            <person name="Grigoriev I.V."/>
            <person name="Hibbett D.S."/>
            <person name="Martin F."/>
        </authorList>
    </citation>
    <scope>NUCLEOTIDE SEQUENCE [LARGE SCALE GENOMIC DNA]</scope>
    <source>
        <strain evidence="2">441</strain>
    </source>
</reference>
<reference evidence="1 2" key="1">
    <citation type="submission" date="2014-04" db="EMBL/GenBank/DDBJ databases">
        <authorList>
            <consortium name="DOE Joint Genome Institute"/>
            <person name="Kuo A."/>
            <person name="Kohler A."/>
            <person name="Costa M.D."/>
            <person name="Nagy L.G."/>
            <person name="Floudas D."/>
            <person name="Copeland A."/>
            <person name="Barry K.W."/>
            <person name="Cichocki N."/>
            <person name="Veneault-Fourrey C."/>
            <person name="LaButti K."/>
            <person name="Lindquist E.A."/>
            <person name="Lipzen A."/>
            <person name="Lundell T."/>
            <person name="Morin E."/>
            <person name="Murat C."/>
            <person name="Sun H."/>
            <person name="Tunlid A."/>
            <person name="Henrissat B."/>
            <person name="Grigoriev I.V."/>
            <person name="Hibbett D.S."/>
            <person name="Martin F."/>
            <person name="Nordberg H.P."/>
            <person name="Cantor M.N."/>
            <person name="Hua S.X."/>
        </authorList>
    </citation>
    <scope>NUCLEOTIDE SEQUENCE [LARGE SCALE GENOMIC DNA]</scope>
    <source>
        <strain evidence="1 2">441</strain>
    </source>
</reference>
<gene>
    <name evidence="1" type="ORF">PISMIDRAFT_89656</name>
</gene>
<proteinExistence type="predicted"/>
<keyword evidence="2" id="KW-1185">Reference proteome</keyword>
<dbReference type="HOGENOM" id="CLU_046434_1_0_1"/>
<name>A0A0C9YVM0_9AGAM</name>
<evidence type="ECO:0000313" key="1">
    <source>
        <dbReference type="EMBL" id="KIK29100.1"/>
    </source>
</evidence>
<protein>
    <submittedName>
        <fullName evidence="1">Uncharacterized protein</fullName>
    </submittedName>
</protein>
<dbReference type="AlphaFoldDB" id="A0A0C9YVM0"/>
<dbReference type="EMBL" id="KN833690">
    <property type="protein sequence ID" value="KIK29100.1"/>
    <property type="molecule type" value="Genomic_DNA"/>
</dbReference>